<dbReference type="EMBL" id="JACJHX010000004">
    <property type="protein sequence ID" value="MBA9026340.1"/>
    <property type="molecule type" value="Genomic_DNA"/>
</dbReference>
<dbReference type="Pfam" id="PF08245">
    <property type="entry name" value="Mur_ligase_M"/>
    <property type="match status" value="1"/>
</dbReference>
<dbReference type="NCBIfam" id="TIGR04012">
    <property type="entry name" value="poly_gGlu_PgsB"/>
    <property type="match status" value="1"/>
</dbReference>
<protein>
    <submittedName>
        <fullName evidence="2">Poly-gamma-glutamate synthase PgsB/CapB</fullName>
    </submittedName>
</protein>
<dbReference type="PANTHER" id="PTHR43445">
    <property type="entry name" value="UDP-N-ACETYLMURAMATE--L-ALANINE LIGASE-RELATED"/>
    <property type="match status" value="1"/>
</dbReference>
<dbReference type="PANTHER" id="PTHR43445:SF1">
    <property type="entry name" value="PGA SYNTHASE CAPB"/>
    <property type="match status" value="1"/>
</dbReference>
<dbReference type="InterPro" id="IPR008337">
    <property type="entry name" value="Capsule_biosynth_CapB"/>
</dbReference>
<reference evidence="2 3" key="1">
    <citation type="submission" date="2020-08" db="EMBL/GenBank/DDBJ databases">
        <title>Genomic Encyclopedia of Type Strains, Phase IV (KMG-IV): sequencing the most valuable type-strain genomes for metagenomic binning, comparative biology and taxonomic classification.</title>
        <authorList>
            <person name="Goeker M."/>
        </authorList>
    </citation>
    <scope>NUCLEOTIDE SEQUENCE [LARGE SCALE GENOMIC DNA]</scope>
    <source>
        <strain evidence="2 3">DSM 105481</strain>
    </source>
</reference>
<gene>
    <name evidence="2" type="ORF">HNP81_001625</name>
</gene>
<evidence type="ECO:0000259" key="1">
    <source>
        <dbReference type="Pfam" id="PF08245"/>
    </source>
</evidence>
<evidence type="ECO:0000313" key="3">
    <source>
        <dbReference type="Proteomes" id="UP000626697"/>
    </source>
</evidence>
<proteinExistence type="predicted"/>
<accession>A0ABR6CP39</accession>
<dbReference type="PRINTS" id="PR01758">
    <property type="entry name" value="CAPSULEPROTB"/>
</dbReference>
<feature type="domain" description="Mur ligase central" evidence="1">
    <location>
        <begin position="37"/>
        <end position="194"/>
    </location>
</feature>
<comment type="caution">
    <text evidence="2">The sequence shown here is derived from an EMBL/GenBank/DDBJ whole genome shotgun (WGS) entry which is preliminary data.</text>
</comment>
<evidence type="ECO:0000313" key="2">
    <source>
        <dbReference type="EMBL" id="MBA9026340.1"/>
    </source>
</evidence>
<dbReference type="Proteomes" id="UP000626697">
    <property type="component" value="Unassembled WGS sequence"/>
</dbReference>
<keyword evidence="3" id="KW-1185">Reference proteome</keyword>
<dbReference type="SUPFAM" id="SSF53623">
    <property type="entry name" value="MurD-like peptide ligases, catalytic domain"/>
    <property type="match status" value="1"/>
</dbReference>
<dbReference type="InterPro" id="IPR036565">
    <property type="entry name" value="Mur-like_cat_sf"/>
</dbReference>
<dbReference type="InterPro" id="IPR013221">
    <property type="entry name" value="Mur_ligase_cen"/>
</dbReference>
<dbReference type="RefSeq" id="WP_182502225.1">
    <property type="nucleotide sequence ID" value="NZ_JACJHX010000004.1"/>
</dbReference>
<dbReference type="Gene3D" id="3.40.1190.10">
    <property type="entry name" value="Mur-like, catalytic domain"/>
    <property type="match status" value="1"/>
</dbReference>
<sequence length="405" mass="45539">MSLIIGLSVLLLIIGIFEKKRHKKHLDSLPIRINVNGIRGKSTVTRLITAVLVEAGYKTVGKTTGTSARMMYWNTKEETPIKRRLEGPNIREQKMIVEHASKLGAEVLVSECMAVNPDYQIIFQEQLLQANIGVIVNILEDHMDVMGPTLDEVAEAFTATIPYNGHLIVNESPYVSYYREIAEKRNTKVIVCDVSRIPEDYLLQFEYMVFPENAALALAVADALEIDEQTAFRGMLKANPDPGSMTILPIGDKLKPSYLVNGFAANDATSTLNIWERVEELNYPTTNPVVIMNCRADRVDRTEQFAKDVLPYIKMDALVLIGETTSPIYDEYELGNIQAERVYDLEGYTTDNIATILNEYLSDRVIYGVGNIHGAAEPLIEHLEKSKVNSIEDYQDNKIKEYVTT</sequence>
<name>A0ABR6CP39_9BACI</name>
<organism evidence="2 3">
    <name type="scientific">Peribacillus huizhouensis</name>
    <dbReference type="NCBI Taxonomy" id="1501239"/>
    <lineage>
        <taxon>Bacteria</taxon>
        <taxon>Bacillati</taxon>
        <taxon>Bacillota</taxon>
        <taxon>Bacilli</taxon>
        <taxon>Bacillales</taxon>
        <taxon>Bacillaceae</taxon>
        <taxon>Peribacillus</taxon>
    </lineage>
</organism>
<dbReference type="InterPro" id="IPR050061">
    <property type="entry name" value="MurCDEF_pg_biosynth"/>
</dbReference>